<accession>A0A1C3Z4Y9</accession>
<evidence type="ECO:0000259" key="1">
    <source>
        <dbReference type="Pfam" id="PF13614"/>
    </source>
</evidence>
<feature type="domain" description="AAA" evidence="1">
    <location>
        <begin position="3"/>
        <end position="178"/>
    </location>
</feature>
<dbReference type="RefSeq" id="WP_089708180.1">
    <property type="nucleotide sequence ID" value="NZ_FMAR01000001.1"/>
</dbReference>
<dbReference type="FunFam" id="3.40.50.300:FF:000285">
    <property type="entry name" value="Sporulation initiation inhibitor Soj"/>
    <property type="match status" value="1"/>
</dbReference>
<dbReference type="InterPro" id="IPR027417">
    <property type="entry name" value="P-loop_NTPase"/>
</dbReference>
<dbReference type="OrthoDB" id="9815116at2"/>
<name>A0A1C3Z4Y9_9BACT</name>
<dbReference type="Pfam" id="PF13614">
    <property type="entry name" value="AAA_31"/>
    <property type="match status" value="1"/>
</dbReference>
<proteinExistence type="predicted"/>
<dbReference type="STRING" id="1335309.GA0116948_101244"/>
<keyword evidence="3" id="KW-1185">Reference proteome</keyword>
<dbReference type="Gene3D" id="3.40.50.300">
    <property type="entry name" value="P-loop containing nucleotide triphosphate hydrolases"/>
    <property type="match status" value="1"/>
</dbReference>
<dbReference type="AlphaFoldDB" id="A0A1C3Z4Y9"/>
<protein>
    <submittedName>
        <fullName evidence="2">Chromosome segregation ATPase</fullName>
    </submittedName>
</protein>
<dbReference type="PANTHER" id="PTHR13696">
    <property type="entry name" value="P-LOOP CONTAINING NUCLEOSIDE TRIPHOSPHATE HYDROLASE"/>
    <property type="match status" value="1"/>
</dbReference>
<reference evidence="2 3" key="1">
    <citation type="submission" date="2016-08" db="EMBL/GenBank/DDBJ databases">
        <authorList>
            <person name="Seilhamer J.J."/>
        </authorList>
    </citation>
    <scope>NUCLEOTIDE SEQUENCE [LARGE SCALE GENOMIC DNA]</scope>
    <source>
        <strain evidence="2 3">A37T2</strain>
    </source>
</reference>
<evidence type="ECO:0000313" key="2">
    <source>
        <dbReference type="EMBL" id="SCB77474.1"/>
    </source>
</evidence>
<dbReference type="SUPFAM" id="SSF52540">
    <property type="entry name" value="P-loop containing nucleoside triphosphate hydrolases"/>
    <property type="match status" value="1"/>
</dbReference>
<dbReference type="Proteomes" id="UP000242818">
    <property type="component" value="Unassembled WGS sequence"/>
</dbReference>
<evidence type="ECO:0000313" key="3">
    <source>
        <dbReference type="Proteomes" id="UP000242818"/>
    </source>
</evidence>
<dbReference type="EMBL" id="FMAR01000001">
    <property type="protein sequence ID" value="SCB77474.1"/>
    <property type="molecule type" value="Genomic_DNA"/>
</dbReference>
<dbReference type="PANTHER" id="PTHR13696:SF52">
    <property type="entry name" value="PARA FAMILY PROTEIN CT_582"/>
    <property type="match status" value="1"/>
</dbReference>
<gene>
    <name evidence="2" type="ORF">GA0116948_101244</name>
</gene>
<dbReference type="CDD" id="cd02042">
    <property type="entry name" value="ParAB_family"/>
    <property type="match status" value="1"/>
</dbReference>
<dbReference type="InterPro" id="IPR050678">
    <property type="entry name" value="DNA_Partitioning_ATPase"/>
</dbReference>
<sequence>MARIIAIANQKGGVGKTTSAINLASSLAVLEYKTLLVDADPQANSTTGLGFDLRNIQQSLYDCMVNDGQARDVILESDTPYLKVLPAHIDLVGAELELINHPSRERVMKQVIDSVQADYDFIIVDCSPSLGLITVNALVAAHSVIIPVQCEFFALEGLGKLLNTIKIVQSRLNTELEIEGILMTMYDGRLRLSNQVVDEVKQHFEESVFNTIIHRNTKLGEAPSFGKSVIMYDASSTGAINYLNLAKEILQKNNMTTIHSDSKILATNDEQSE</sequence>
<dbReference type="InterPro" id="IPR025669">
    <property type="entry name" value="AAA_dom"/>
</dbReference>
<organism evidence="2 3">
    <name type="scientific">Chitinophaga costaii</name>
    <dbReference type="NCBI Taxonomy" id="1335309"/>
    <lineage>
        <taxon>Bacteria</taxon>
        <taxon>Pseudomonadati</taxon>
        <taxon>Bacteroidota</taxon>
        <taxon>Chitinophagia</taxon>
        <taxon>Chitinophagales</taxon>
        <taxon>Chitinophagaceae</taxon>
        <taxon>Chitinophaga</taxon>
    </lineage>
</organism>